<dbReference type="AlphaFoldDB" id="A0A4S3JU62"/>
<dbReference type="Proteomes" id="UP000308092">
    <property type="component" value="Unassembled WGS sequence"/>
</dbReference>
<gene>
    <name evidence="2" type="ORF">EYZ11_002120</name>
</gene>
<evidence type="ECO:0000313" key="2">
    <source>
        <dbReference type="EMBL" id="THC98401.1"/>
    </source>
</evidence>
<dbReference type="InterPro" id="IPR029069">
    <property type="entry name" value="HotDog_dom_sf"/>
</dbReference>
<comment type="caution">
    <text evidence="2">The sequence shown here is derived from an EMBL/GenBank/DDBJ whole genome shotgun (WGS) entry which is preliminary data.</text>
</comment>
<reference evidence="2 3" key="1">
    <citation type="submission" date="2019-03" db="EMBL/GenBank/DDBJ databases">
        <title>The genome sequence of a newly discovered highly antifungal drug resistant Aspergillus species, Aspergillus tanneri NIH 1004.</title>
        <authorList>
            <person name="Mounaud S."/>
            <person name="Singh I."/>
            <person name="Joardar V."/>
            <person name="Pakala S."/>
            <person name="Pakala S."/>
            <person name="Venepally P."/>
            <person name="Hoover J."/>
            <person name="Nierman W."/>
            <person name="Chung J."/>
            <person name="Losada L."/>
        </authorList>
    </citation>
    <scope>NUCLEOTIDE SEQUENCE [LARGE SCALE GENOMIC DNA]</scope>
    <source>
        <strain evidence="2 3">NIH1004</strain>
    </source>
</reference>
<dbReference type="PANTHER" id="PTHR12475">
    <property type="match status" value="1"/>
</dbReference>
<accession>A0A4S3JU62</accession>
<dbReference type="InterPro" id="IPR051490">
    <property type="entry name" value="THEM6_lcsJ_thioesterase"/>
</dbReference>
<name>A0A4S3JU62_9EURO</name>
<dbReference type="EMBL" id="SOSA01000045">
    <property type="protein sequence ID" value="THC98401.1"/>
    <property type="molecule type" value="Genomic_DNA"/>
</dbReference>
<evidence type="ECO:0000256" key="1">
    <source>
        <dbReference type="ARBA" id="ARBA00038476"/>
    </source>
</evidence>
<evidence type="ECO:0000313" key="3">
    <source>
        <dbReference type="Proteomes" id="UP000308092"/>
    </source>
</evidence>
<dbReference type="VEuPathDB" id="FungiDB:EYZ11_002120"/>
<protein>
    <submittedName>
        <fullName evidence="2">Uncharacterized protein</fullName>
    </submittedName>
</protein>
<keyword evidence="3" id="KW-1185">Reference proteome</keyword>
<dbReference type="PROSITE" id="PS51257">
    <property type="entry name" value="PROKAR_LIPOPROTEIN"/>
    <property type="match status" value="1"/>
</dbReference>
<sequence>MEVVGKGKSMDNKGTKQERNLNVALGGVSCVFKREIKPFQQYEIWSRVLTWDEKWLYIVSYFVIGGTGKAVMESLHTQGQKGTNFNPNKAILASSVSRYVFKDGRITVRPESVLGHNDLYPVTEVEVDAEDRHSQGPEAVERVSEIFARQRQRGSGIQLRRFLGVTLTYELRCNL</sequence>
<dbReference type="PANTHER" id="PTHR12475:SF4">
    <property type="entry name" value="PROTEIN THEM6"/>
    <property type="match status" value="1"/>
</dbReference>
<proteinExistence type="inferred from homology"/>
<dbReference type="SUPFAM" id="SSF54637">
    <property type="entry name" value="Thioesterase/thiol ester dehydrase-isomerase"/>
    <property type="match status" value="1"/>
</dbReference>
<dbReference type="STRING" id="1220188.A0A4S3JU62"/>
<comment type="similarity">
    <text evidence="1">Belongs to the lcsJ thioesterase family.</text>
</comment>
<organism evidence="2 3">
    <name type="scientific">Aspergillus tanneri</name>
    <dbReference type="NCBI Taxonomy" id="1220188"/>
    <lineage>
        <taxon>Eukaryota</taxon>
        <taxon>Fungi</taxon>
        <taxon>Dikarya</taxon>
        <taxon>Ascomycota</taxon>
        <taxon>Pezizomycotina</taxon>
        <taxon>Eurotiomycetes</taxon>
        <taxon>Eurotiomycetidae</taxon>
        <taxon>Eurotiales</taxon>
        <taxon>Aspergillaceae</taxon>
        <taxon>Aspergillus</taxon>
        <taxon>Aspergillus subgen. Circumdati</taxon>
    </lineage>
</organism>